<feature type="region of interest" description="Disordered" evidence="15">
    <location>
        <begin position="91"/>
        <end position="128"/>
    </location>
</feature>
<evidence type="ECO:0000256" key="9">
    <source>
        <dbReference type="ARBA" id="ARBA00022840"/>
    </source>
</evidence>
<sequence length="521" mass="57515">MKGNAMPGPAKAHTKGNQEMNPLQSAFTFKTSSTPMDDNYQAASGRIASLPVDIKQTSTSCHHDANLINNNLPVILSNVIDSTESQLAQMSLSSSTDEVNQTVLGLDGNQNNNRRRRKKKRRSPVGPSKFEDVYLMTDEVLGTGAYASVITCTHIPSGKNYAVKMIRKRPGNSRSKVFREVETLYHCQGHKNILQLIEFFEDDERFYLVFDKMEGGALLHHIEQRRTFTEQEASMVVRDIASALTFLHNKGIAHRDLKPENILCESKHSISPIQICDFGLGSGIHMNSRYNTPLTTPELLTPVGSAEYMAPEVVDAFIDDDEASAYDKRCDLWSLGVILYIMLSGQPPFVGNCTEDCGWDNGGACQECEDMLLHSIQAGIYDFDGAEWDTISDDAKDLISNLLVRDASKRYTAEMVLGHPWIQRAPMTPLHTPSIIKRNNSAKDLCQFAAEAVLCNRLVAQKEEQEEELSESTPTNDWNMRPALPFGLSPPGESALAKRRAALHSSSNGGGICITVNSGGT</sequence>
<dbReference type="PANTHER" id="PTHR24349">
    <property type="entry name" value="SERINE/THREONINE-PROTEIN KINASE"/>
    <property type="match status" value="1"/>
</dbReference>
<dbReference type="EC" id="2.7.11.1" evidence="3"/>
<dbReference type="GO" id="GO:0046872">
    <property type="term" value="F:metal ion binding"/>
    <property type="evidence" value="ECO:0007669"/>
    <property type="project" value="UniProtKB-KW"/>
</dbReference>
<dbReference type="SUPFAM" id="SSF56112">
    <property type="entry name" value="Protein kinase-like (PK-like)"/>
    <property type="match status" value="1"/>
</dbReference>
<evidence type="ECO:0000256" key="2">
    <source>
        <dbReference type="ARBA" id="ARBA00006692"/>
    </source>
</evidence>
<comment type="similarity">
    <text evidence="2">Belongs to the protein kinase superfamily. CAMK Ser/Thr protein kinase family.</text>
</comment>
<evidence type="ECO:0000256" key="6">
    <source>
        <dbReference type="ARBA" id="ARBA00022723"/>
    </source>
</evidence>
<dbReference type="FunFam" id="3.30.200.20:FF:000093">
    <property type="entry name" value="Putative map kinase-interacting serine/threonine-protein kinase 1"/>
    <property type="match status" value="1"/>
</dbReference>
<evidence type="ECO:0000313" key="18">
    <source>
        <dbReference type="Proteomes" id="UP000887568"/>
    </source>
</evidence>
<dbReference type="EnsemblMetazoa" id="XM_038200536.1">
    <property type="protein sequence ID" value="XP_038056464.1"/>
    <property type="gene ID" value="LOC119728338"/>
</dbReference>
<keyword evidence="6" id="KW-0479">Metal-binding</keyword>
<dbReference type="OMA" id="GTFNDLY"/>
<evidence type="ECO:0000256" key="12">
    <source>
        <dbReference type="ARBA" id="ARBA00047899"/>
    </source>
</evidence>
<dbReference type="Gene3D" id="3.30.200.20">
    <property type="entry name" value="Phosphorylase Kinase, domain 1"/>
    <property type="match status" value="1"/>
</dbReference>
<keyword evidence="8" id="KW-0418">Kinase</keyword>
<keyword evidence="9 14" id="KW-0067">ATP-binding</keyword>
<dbReference type="FunFam" id="1.10.510.10:FF:000119">
    <property type="entry name" value="Putative map kinase-interacting serine/threonine-protein kinase 1"/>
    <property type="match status" value="1"/>
</dbReference>
<comment type="catalytic activity">
    <reaction evidence="12">
        <text>L-threonyl-[protein] + ATP = O-phospho-L-threonyl-[protein] + ADP + H(+)</text>
        <dbReference type="Rhea" id="RHEA:46608"/>
        <dbReference type="Rhea" id="RHEA-COMP:11060"/>
        <dbReference type="Rhea" id="RHEA-COMP:11605"/>
        <dbReference type="ChEBI" id="CHEBI:15378"/>
        <dbReference type="ChEBI" id="CHEBI:30013"/>
        <dbReference type="ChEBI" id="CHEBI:30616"/>
        <dbReference type="ChEBI" id="CHEBI:61977"/>
        <dbReference type="ChEBI" id="CHEBI:456216"/>
        <dbReference type="EC" id="2.7.11.1"/>
    </reaction>
</comment>
<dbReference type="Gene3D" id="1.10.510.10">
    <property type="entry name" value="Transferase(Phosphotransferase) domain 1"/>
    <property type="match status" value="1"/>
</dbReference>
<dbReference type="InterPro" id="IPR011009">
    <property type="entry name" value="Kinase-like_dom_sf"/>
</dbReference>
<dbReference type="PROSITE" id="PS50011">
    <property type="entry name" value="PROTEIN_KINASE_DOM"/>
    <property type="match status" value="1"/>
</dbReference>
<keyword evidence="11" id="KW-0810">Translation regulation</keyword>
<dbReference type="GeneID" id="119728338"/>
<dbReference type="InterPro" id="IPR050205">
    <property type="entry name" value="CDPK_Ser/Thr_kinases"/>
</dbReference>
<evidence type="ECO:0000256" key="10">
    <source>
        <dbReference type="ARBA" id="ARBA00022842"/>
    </source>
</evidence>
<dbReference type="Proteomes" id="UP000887568">
    <property type="component" value="Unplaced"/>
</dbReference>
<dbReference type="GO" id="GO:0006417">
    <property type="term" value="P:regulation of translation"/>
    <property type="evidence" value="ECO:0007669"/>
    <property type="project" value="UniProtKB-KW"/>
</dbReference>
<evidence type="ECO:0000256" key="1">
    <source>
        <dbReference type="ARBA" id="ARBA00001946"/>
    </source>
</evidence>
<dbReference type="OrthoDB" id="5794026at2759"/>
<evidence type="ECO:0000259" key="16">
    <source>
        <dbReference type="PROSITE" id="PS50011"/>
    </source>
</evidence>
<feature type="binding site" evidence="14">
    <location>
        <position position="168"/>
    </location>
    <ligand>
        <name>ATP</name>
        <dbReference type="ChEBI" id="CHEBI:30616"/>
    </ligand>
</feature>
<dbReference type="GO" id="GO:0005524">
    <property type="term" value="F:ATP binding"/>
    <property type="evidence" value="ECO:0007669"/>
    <property type="project" value="UniProtKB-UniRule"/>
</dbReference>
<keyword evidence="7 14" id="KW-0547">Nucleotide-binding</keyword>
<evidence type="ECO:0000256" key="13">
    <source>
        <dbReference type="ARBA" id="ARBA00048679"/>
    </source>
</evidence>
<keyword evidence="18" id="KW-1185">Reference proteome</keyword>
<evidence type="ECO:0000256" key="7">
    <source>
        <dbReference type="ARBA" id="ARBA00022741"/>
    </source>
</evidence>
<feature type="region of interest" description="Disordered" evidence="15">
    <location>
        <begin position="1"/>
        <end position="23"/>
    </location>
</feature>
<feature type="domain" description="Protein kinase" evidence="16">
    <location>
        <begin position="135"/>
        <end position="422"/>
    </location>
</feature>
<comment type="catalytic activity">
    <reaction evidence="13">
        <text>L-seryl-[protein] + ATP = O-phospho-L-seryl-[protein] + ADP + H(+)</text>
        <dbReference type="Rhea" id="RHEA:17989"/>
        <dbReference type="Rhea" id="RHEA-COMP:9863"/>
        <dbReference type="Rhea" id="RHEA-COMP:11604"/>
        <dbReference type="ChEBI" id="CHEBI:15378"/>
        <dbReference type="ChEBI" id="CHEBI:29999"/>
        <dbReference type="ChEBI" id="CHEBI:30616"/>
        <dbReference type="ChEBI" id="CHEBI:83421"/>
        <dbReference type="ChEBI" id="CHEBI:456216"/>
        <dbReference type="EC" id="2.7.11.1"/>
    </reaction>
</comment>
<organism evidence="17 18">
    <name type="scientific">Patiria miniata</name>
    <name type="common">Bat star</name>
    <name type="synonym">Asterina miniata</name>
    <dbReference type="NCBI Taxonomy" id="46514"/>
    <lineage>
        <taxon>Eukaryota</taxon>
        <taxon>Metazoa</taxon>
        <taxon>Echinodermata</taxon>
        <taxon>Eleutherozoa</taxon>
        <taxon>Asterozoa</taxon>
        <taxon>Asteroidea</taxon>
        <taxon>Valvatacea</taxon>
        <taxon>Valvatida</taxon>
        <taxon>Asterinidae</taxon>
        <taxon>Patiria</taxon>
    </lineage>
</organism>
<evidence type="ECO:0000256" key="4">
    <source>
        <dbReference type="ARBA" id="ARBA00022527"/>
    </source>
</evidence>
<keyword evidence="4" id="KW-0723">Serine/threonine-protein kinase</keyword>
<dbReference type="PROSITE" id="PS00107">
    <property type="entry name" value="PROTEIN_KINASE_ATP"/>
    <property type="match status" value="1"/>
</dbReference>
<dbReference type="GO" id="GO:0004674">
    <property type="term" value="F:protein serine/threonine kinase activity"/>
    <property type="evidence" value="ECO:0007669"/>
    <property type="project" value="UniProtKB-KW"/>
</dbReference>
<protein>
    <recommendedName>
        <fullName evidence="3">non-specific serine/threonine protein kinase</fullName>
        <ecNumber evidence="3">2.7.11.1</ecNumber>
    </recommendedName>
</protein>
<dbReference type="InterPro" id="IPR017441">
    <property type="entry name" value="Protein_kinase_ATP_BS"/>
</dbReference>
<evidence type="ECO:0000313" key="17">
    <source>
        <dbReference type="EnsemblMetazoa" id="XP_038056464.1"/>
    </source>
</evidence>
<dbReference type="PROSITE" id="PS00108">
    <property type="entry name" value="PROTEIN_KINASE_ST"/>
    <property type="match status" value="1"/>
</dbReference>
<feature type="compositionally biased region" description="Basic residues" evidence="15">
    <location>
        <begin position="113"/>
        <end position="123"/>
    </location>
</feature>
<feature type="compositionally biased region" description="Polar residues" evidence="15">
    <location>
        <begin position="91"/>
        <end position="103"/>
    </location>
</feature>
<dbReference type="InterPro" id="IPR000719">
    <property type="entry name" value="Prot_kinase_dom"/>
</dbReference>
<evidence type="ECO:0000256" key="8">
    <source>
        <dbReference type="ARBA" id="ARBA00022777"/>
    </source>
</evidence>
<feature type="region of interest" description="Disordered" evidence="15">
    <location>
        <begin position="465"/>
        <end position="493"/>
    </location>
</feature>
<dbReference type="RefSeq" id="XP_038056464.1">
    <property type="nucleotide sequence ID" value="XM_038200536.1"/>
</dbReference>
<dbReference type="AlphaFoldDB" id="A0A913ZYA4"/>
<keyword evidence="5" id="KW-0808">Transferase</keyword>
<dbReference type="InterPro" id="IPR008271">
    <property type="entry name" value="Ser/Thr_kinase_AS"/>
</dbReference>
<comment type="cofactor">
    <cofactor evidence="1">
        <name>Mg(2+)</name>
        <dbReference type="ChEBI" id="CHEBI:18420"/>
    </cofactor>
</comment>
<name>A0A913ZYA4_PATMI</name>
<dbReference type="SMART" id="SM00220">
    <property type="entry name" value="S_TKc"/>
    <property type="match status" value="1"/>
</dbReference>
<proteinExistence type="inferred from homology"/>
<keyword evidence="10" id="KW-0460">Magnesium</keyword>
<reference evidence="17" key="1">
    <citation type="submission" date="2022-11" db="UniProtKB">
        <authorList>
            <consortium name="EnsemblMetazoa"/>
        </authorList>
    </citation>
    <scope>IDENTIFICATION</scope>
</reference>
<evidence type="ECO:0000256" key="15">
    <source>
        <dbReference type="SAM" id="MobiDB-lite"/>
    </source>
</evidence>
<evidence type="ECO:0000256" key="11">
    <source>
        <dbReference type="ARBA" id="ARBA00022845"/>
    </source>
</evidence>
<accession>A0A913ZYA4</accession>
<evidence type="ECO:0000256" key="14">
    <source>
        <dbReference type="PROSITE-ProRule" id="PRU10141"/>
    </source>
</evidence>
<evidence type="ECO:0000256" key="3">
    <source>
        <dbReference type="ARBA" id="ARBA00012513"/>
    </source>
</evidence>
<evidence type="ECO:0000256" key="5">
    <source>
        <dbReference type="ARBA" id="ARBA00022679"/>
    </source>
</evidence>
<dbReference type="Pfam" id="PF00069">
    <property type="entry name" value="Pkinase"/>
    <property type="match status" value="1"/>
</dbReference>